<dbReference type="Pfam" id="PF13692">
    <property type="entry name" value="Glyco_trans_1_4"/>
    <property type="match status" value="1"/>
</dbReference>
<dbReference type="RefSeq" id="WP_250874257.1">
    <property type="nucleotide sequence ID" value="NZ_JALXFV010000007.1"/>
</dbReference>
<gene>
    <name evidence="2" type="ORF">ACFSBT_13455</name>
</gene>
<dbReference type="Proteomes" id="UP001597187">
    <property type="component" value="Unassembled WGS sequence"/>
</dbReference>
<dbReference type="Gene3D" id="3.40.50.2000">
    <property type="entry name" value="Glycogen Phosphorylase B"/>
    <property type="match status" value="2"/>
</dbReference>
<organism evidence="2 3">
    <name type="scientific">Halomarina rubra</name>
    <dbReference type="NCBI Taxonomy" id="2071873"/>
    <lineage>
        <taxon>Archaea</taxon>
        <taxon>Methanobacteriati</taxon>
        <taxon>Methanobacteriota</taxon>
        <taxon>Stenosarchaea group</taxon>
        <taxon>Halobacteria</taxon>
        <taxon>Halobacteriales</taxon>
        <taxon>Natronomonadaceae</taxon>
        <taxon>Halomarina</taxon>
    </lineage>
</organism>
<evidence type="ECO:0000313" key="2">
    <source>
        <dbReference type="EMBL" id="MFD1514283.1"/>
    </source>
</evidence>
<accession>A0ABD6AWN3</accession>
<feature type="domain" description="Glycosyltransferase subfamily 4-like N-terminal" evidence="1">
    <location>
        <begin position="32"/>
        <end position="137"/>
    </location>
</feature>
<evidence type="ECO:0000259" key="1">
    <source>
        <dbReference type="Pfam" id="PF13439"/>
    </source>
</evidence>
<name>A0ABD6AWN3_9EURY</name>
<dbReference type="Pfam" id="PF13439">
    <property type="entry name" value="Glyco_transf_4"/>
    <property type="match status" value="1"/>
</dbReference>
<dbReference type="InterPro" id="IPR028098">
    <property type="entry name" value="Glyco_trans_4-like_N"/>
</dbReference>
<sequence length="306" mass="33375">MRVLSLVTSDTSSFYKNQVRLLRASGVELTTITPKNPSEGETRRLGDYLRLYPQMLRQSFGSYDLIHANYGLMGPLALSQPNLPVVLSLWGSDLMGKYGTVSKLCARRSDAVVVMSDEMASVLGQDCEVIPHGVDLDLFVPKPQSIAQGTVGWSSDEYHVMFPYNPQRPVKDFPRAERIVDSVNQRFDRPVNLHAVTGVPHEDIPTYMNAADALLVTSKREGSPNTIKEALACNLPIVSTDVGDVSERLSGVTPSAVSQSDETIVDALEKVLEAGQRSNGRGAVEDLSAESATGQLRSVFESVLSY</sequence>
<evidence type="ECO:0000313" key="3">
    <source>
        <dbReference type="Proteomes" id="UP001597187"/>
    </source>
</evidence>
<dbReference type="AlphaFoldDB" id="A0ABD6AWN3"/>
<keyword evidence="3" id="KW-1185">Reference proteome</keyword>
<dbReference type="PANTHER" id="PTHR12526">
    <property type="entry name" value="GLYCOSYLTRANSFERASE"/>
    <property type="match status" value="1"/>
</dbReference>
<reference evidence="2 3" key="1">
    <citation type="journal article" date="2019" name="Int. J. Syst. Evol. Microbiol.">
        <title>The Global Catalogue of Microorganisms (GCM) 10K type strain sequencing project: providing services to taxonomists for standard genome sequencing and annotation.</title>
        <authorList>
            <consortium name="The Broad Institute Genomics Platform"/>
            <consortium name="The Broad Institute Genome Sequencing Center for Infectious Disease"/>
            <person name="Wu L."/>
            <person name="Ma J."/>
        </authorList>
    </citation>
    <scope>NUCLEOTIDE SEQUENCE [LARGE SCALE GENOMIC DNA]</scope>
    <source>
        <strain evidence="2 3">CGMCC 1.12563</strain>
    </source>
</reference>
<dbReference type="SUPFAM" id="SSF53756">
    <property type="entry name" value="UDP-Glycosyltransferase/glycogen phosphorylase"/>
    <property type="match status" value="1"/>
</dbReference>
<comment type="caution">
    <text evidence="2">The sequence shown here is derived from an EMBL/GenBank/DDBJ whole genome shotgun (WGS) entry which is preliminary data.</text>
</comment>
<protein>
    <submittedName>
        <fullName evidence="2">Glycosyltransferase</fullName>
    </submittedName>
</protein>
<dbReference type="PANTHER" id="PTHR12526:SF636">
    <property type="entry name" value="BLL3647 PROTEIN"/>
    <property type="match status" value="1"/>
</dbReference>
<proteinExistence type="predicted"/>
<dbReference type="EMBL" id="JBHUDC010000007">
    <property type="protein sequence ID" value="MFD1514283.1"/>
    <property type="molecule type" value="Genomic_DNA"/>
</dbReference>